<proteinExistence type="predicted"/>
<sequence>MINSSIQTTETKELAFIRLKREYKAFTSLVKDGKFTTAMISARILGVSRATIAEWLKTPRIQQAMDEEVDNYISKIKEVKDWKASAYLLDKLDNDKGKESGITDLSQLIVINTVPQETSKKVNLQIALDKQR</sequence>
<evidence type="ECO:0000313" key="1">
    <source>
        <dbReference type="EMBL" id="OGK19008.1"/>
    </source>
</evidence>
<accession>A0A1F7GJ51</accession>
<organism evidence="1 2">
    <name type="scientific">Candidatus Roizmanbacteria bacterium RIFCSPHIGHO2_01_FULL_39_24</name>
    <dbReference type="NCBI Taxonomy" id="1802032"/>
    <lineage>
        <taxon>Bacteria</taxon>
        <taxon>Candidatus Roizmaniibacteriota</taxon>
    </lineage>
</organism>
<dbReference type="Proteomes" id="UP000176850">
    <property type="component" value="Unassembled WGS sequence"/>
</dbReference>
<gene>
    <name evidence="1" type="ORF">A2799_04290</name>
</gene>
<comment type="caution">
    <text evidence="1">The sequence shown here is derived from an EMBL/GenBank/DDBJ whole genome shotgun (WGS) entry which is preliminary data.</text>
</comment>
<protein>
    <submittedName>
        <fullName evidence="1">Uncharacterized protein</fullName>
    </submittedName>
</protein>
<reference evidence="1 2" key="1">
    <citation type="journal article" date="2016" name="Nat. Commun.">
        <title>Thousands of microbial genomes shed light on interconnected biogeochemical processes in an aquifer system.</title>
        <authorList>
            <person name="Anantharaman K."/>
            <person name="Brown C.T."/>
            <person name="Hug L.A."/>
            <person name="Sharon I."/>
            <person name="Castelle C.J."/>
            <person name="Probst A.J."/>
            <person name="Thomas B.C."/>
            <person name="Singh A."/>
            <person name="Wilkins M.J."/>
            <person name="Karaoz U."/>
            <person name="Brodie E.L."/>
            <person name="Williams K.H."/>
            <person name="Hubbard S.S."/>
            <person name="Banfield J.F."/>
        </authorList>
    </citation>
    <scope>NUCLEOTIDE SEQUENCE [LARGE SCALE GENOMIC DNA]</scope>
</reference>
<dbReference type="EMBL" id="MFZH01000020">
    <property type="protein sequence ID" value="OGK19008.1"/>
    <property type="molecule type" value="Genomic_DNA"/>
</dbReference>
<name>A0A1F7GJ51_9BACT</name>
<evidence type="ECO:0000313" key="2">
    <source>
        <dbReference type="Proteomes" id="UP000176850"/>
    </source>
</evidence>
<dbReference type="AlphaFoldDB" id="A0A1F7GJ51"/>